<dbReference type="NCBIfam" id="TIGR01733">
    <property type="entry name" value="AA-adenyl-dom"/>
    <property type="match status" value="1"/>
</dbReference>
<dbReference type="PROSITE" id="PS50075">
    <property type="entry name" value="CARRIER"/>
    <property type="match status" value="1"/>
</dbReference>
<dbReference type="GO" id="GO:0016874">
    <property type="term" value="F:ligase activity"/>
    <property type="evidence" value="ECO:0007669"/>
    <property type="project" value="UniProtKB-KW"/>
</dbReference>
<dbReference type="GO" id="GO:0008610">
    <property type="term" value="P:lipid biosynthetic process"/>
    <property type="evidence" value="ECO:0007669"/>
    <property type="project" value="UniProtKB-ARBA"/>
</dbReference>
<keyword evidence="7" id="KW-0045">Antibiotic biosynthesis</keyword>
<sequence length="1507" mass="171887">MMEESLDMEQITYYPLTHPQKRIWSIEQIYPDTPLHNIGGTVMIKGTVQMPALEKAIHLLMEKHEALRLRVLNRSGEPLQYVSPFAPFPLDYIDFSTGKEPRKDFADWVQAEARKPFVIENERLFYFALFRISDEEHGYLVKLHHMIADGWSINIMTEHIREHYGKLVRGEEVSDHQSAPSYLAYIDHERDYLASERFWKNRTFWNEKFRDLPDAYVEKSSDTLPGNRITHEWSAELSNQVKEWAKANNWSLNTIFVALYLLYVHKFTGREDLVIGTPVLNRSGKQQKSMFGMFTSTMPFRFTIDDRCSVADMVARVNRELLDCFFHQRYPYDLLIQDVELKKRGYHQLFDVCINYYNTALQTVWDGCAVENVEFYSGHQIYSMQLVIKEWSDSGRISISFDYKTSDYAEEQIEDLFARLTALTRKIVARPDEPIKQLTLFSEEEQQKLVVEYNGTDAFYPRDQTIYQLFEAQAAKTPDKLAVQYGEKFLTYQQLNEKANQLARYLKEQEVGRETIVGLLTTHSLETVIGLIAVGKAGGAFMPIDPDNPAERTRYLLQNSGTQLLLTNVDPADEWGFTGQIIRLPDVDCTAYASTNLQAESGPADLVYMIYTSGSTGRPKGTMVEHRGLVNYICWAKKMYVKQDDEVFPLYSSLAFDLTITSVFTPLISGGTIMVYSHTEDEYVLFRILRENKATIVKLTPSHLSLLTDRDNRNCSVKRFIVGGENLKVSLAKSVCDSFGGNIEILNEYGPTETVVGCMIHAFDPVTDTRAAVPIGKPADNVRIYVLDKQLAPVPTYAVGEMYIAGDGVARGYFRNEELTREKFIDDPFVPGERMYKTGDLGRFLPDGKLEYLGRGDQQVKIRGYRVELGEIENQLLQHPLVKKAVVLDREDKQQTVMLCAYYVAAGEIASFELKQHLARQLPDYLVPHHFIEVKEIPLTANGKVDTRSLAEIELPSTEHIEYDAYSSEKEKQFIQTVEEVLGVWQIGRKHNFYHMGGDSIKAIQIASRLSGKGYQIKVKEMLSTPIMEEMAMLVEEVQLTVVEQGLAEGSILPTPIVAWFFARSFPSPQHYHQTVFVEISPAVTVEMLERALFKLVEHHDSLRMNVRAAHGDLFYNNDHLLAPYPIEQREFTDIAHSERYDRLEQVAHELAERTDLSRDLLLKACLIHLGSTRHLLLSAHHLLVDGVSWRIILEDLNALLKQICLGQAVELPLKTHSYQKWAESLAGYWRSEREAGAEKEKAYWEAVLQKFVPFPTDHDYGADRLAASCTLSAELSKQETLALLTEANASYNTEPVDLLLTALFIAIREHTGQTDIVIETEGHGREQLAEKLDIGRTVGWFTSLYPFGLSLTDGALSEQIKHVKETRRNVPNNGVGYGILRYLAKTVPDYAPQTVRFNYLGEFAQTFDGGYVKLLGGAFQQNTSPDNPLTCLIDVNCFVLDGQLQIRLAFSRNKFTESSMQRFLGNFQRHLGEIILHGSQHGAKEFTPSDFDTVELTQEELDNLFI</sequence>
<dbReference type="Pfam" id="PF13193">
    <property type="entry name" value="AMP-binding_C"/>
    <property type="match status" value="1"/>
</dbReference>
<dbReference type="Gene3D" id="3.30.559.10">
    <property type="entry name" value="Chloramphenicol acetyltransferase-like domain"/>
    <property type="match status" value="2"/>
</dbReference>
<evidence type="ECO:0000259" key="9">
    <source>
        <dbReference type="PROSITE" id="PS50075"/>
    </source>
</evidence>
<dbReference type="Pfam" id="PF00668">
    <property type="entry name" value="Condensation"/>
    <property type="match status" value="2"/>
</dbReference>
<dbReference type="Pfam" id="PF00550">
    <property type="entry name" value="PP-binding"/>
    <property type="match status" value="1"/>
</dbReference>
<dbReference type="EMBL" id="BJMH01000039">
    <property type="protein sequence ID" value="GEB35384.1"/>
    <property type="molecule type" value="Genomic_DNA"/>
</dbReference>
<dbReference type="SUPFAM" id="SSF52777">
    <property type="entry name" value="CoA-dependent acyltransferases"/>
    <property type="match status" value="4"/>
</dbReference>
<dbReference type="InterPro" id="IPR006162">
    <property type="entry name" value="Ppantetheine_attach_site"/>
</dbReference>
<evidence type="ECO:0000256" key="1">
    <source>
        <dbReference type="ARBA" id="ARBA00001957"/>
    </source>
</evidence>
<dbReference type="FunFam" id="3.40.50.12780:FF:000012">
    <property type="entry name" value="Non-ribosomal peptide synthetase"/>
    <property type="match status" value="1"/>
</dbReference>
<proteinExistence type="inferred from homology"/>
<dbReference type="Gene3D" id="3.30.559.30">
    <property type="entry name" value="Nonribosomal peptide synthetase, condensation domain"/>
    <property type="match status" value="2"/>
</dbReference>
<evidence type="ECO:0000256" key="6">
    <source>
        <dbReference type="ARBA" id="ARBA00022737"/>
    </source>
</evidence>
<keyword evidence="4" id="KW-0597">Phosphoprotein</keyword>
<dbReference type="Gene3D" id="3.40.50.980">
    <property type="match status" value="2"/>
</dbReference>
<comment type="similarity">
    <text evidence="2">Belongs to the ATP-dependent AMP-binding enzyme family.</text>
</comment>
<evidence type="ECO:0000256" key="7">
    <source>
        <dbReference type="ARBA" id="ARBA00023194"/>
    </source>
</evidence>
<dbReference type="CDD" id="cd19534">
    <property type="entry name" value="E_NRPS"/>
    <property type="match status" value="1"/>
</dbReference>
<dbReference type="PROSITE" id="PS00455">
    <property type="entry name" value="AMP_BINDING"/>
    <property type="match status" value="1"/>
</dbReference>
<dbReference type="InterPro" id="IPR001242">
    <property type="entry name" value="Condensation_dom"/>
</dbReference>
<accession>A0A4Y3PPU6</accession>
<reference evidence="10 11" key="1">
    <citation type="submission" date="2019-06" db="EMBL/GenBank/DDBJ databases">
        <title>Whole genome shotgun sequence of Brevibacillus parabrevis NBRC 12334.</title>
        <authorList>
            <person name="Hosoyama A."/>
            <person name="Uohara A."/>
            <person name="Ohji S."/>
            <person name="Ichikawa N."/>
        </authorList>
    </citation>
    <scope>NUCLEOTIDE SEQUENCE [LARGE SCALE GENOMIC DNA]</scope>
    <source>
        <strain evidence="10 11">NBRC 12334</strain>
    </source>
</reference>
<dbReference type="InterPro" id="IPR010060">
    <property type="entry name" value="NRPS_synth"/>
</dbReference>
<dbReference type="Pfam" id="PF00501">
    <property type="entry name" value="AMP-binding"/>
    <property type="match status" value="1"/>
</dbReference>
<dbReference type="InterPro" id="IPR045851">
    <property type="entry name" value="AMP-bd_C_sf"/>
</dbReference>
<evidence type="ECO:0000256" key="2">
    <source>
        <dbReference type="ARBA" id="ARBA00006432"/>
    </source>
</evidence>
<keyword evidence="5" id="KW-0436">Ligase</keyword>
<dbReference type="Gene3D" id="3.30.300.30">
    <property type="match status" value="1"/>
</dbReference>
<dbReference type="InterPro" id="IPR020845">
    <property type="entry name" value="AMP-binding_CS"/>
</dbReference>
<dbReference type="GO" id="GO:0043041">
    <property type="term" value="P:amino acid activation for nonribosomal peptide biosynthetic process"/>
    <property type="evidence" value="ECO:0007669"/>
    <property type="project" value="TreeGrafter"/>
</dbReference>
<dbReference type="InterPro" id="IPR000873">
    <property type="entry name" value="AMP-dep_synth/lig_dom"/>
</dbReference>
<organism evidence="10 11">
    <name type="scientific">Brevibacillus parabrevis</name>
    <dbReference type="NCBI Taxonomy" id="54914"/>
    <lineage>
        <taxon>Bacteria</taxon>
        <taxon>Bacillati</taxon>
        <taxon>Bacillota</taxon>
        <taxon>Bacilli</taxon>
        <taxon>Bacillales</taxon>
        <taxon>Paenibacillaceae</taxon>
        <taxon>Brevibacillus</taxon>
    </lineage>
</organism>
<dbReference type="SUPFAM" id="SSF56801">
    <property type="entry name" value="Acetyl-CoA synthetase-like"/>
    <property type="match status" value="1"/>
</dbReference>
<evidence type="ECO:0000313" key="10">
    <source>
        <dbReference type="EMBL" id="GEB35384.1"/>
    </source>
</evidence>
<dbReference type="InterPro" id="IPR025110">
    <property type="entry name" value="AMP-bd_C"/>
</dbReference>
<keyword evidence="8" id="KW-0511">Multifunctional enzyme</keyword>
<evidence type="ECO:0000256" key="3">
    <source>
        <dbReference type="ARBA" id="ARBA00022450"/>
    </source>
</evidence>
<keyword evidence="6" id="KW-0677">Repeat</keyword>
<evidence type="ECO:0000256" key="5">
    <source>
        <dbReference type="ARBA" id="ARBA00022598"/>
    </source>
</evidence>
<dbReference type="PROSITE" id="PS00012">
    <property type="entry name" value="PHOSPHOPANTETHEINE"/>
    <property type="match status" value="1"/>
</dbReference>
<dbReference type="InterPro" id="IPR036736">
    <property type="entry name" value="ACP-like_sf"/>
</dbReference>
<dbReference type="FunFam" id="3.40.50.980:FF:000001">
    <property type="entry name" value="Non-ribosomal peptide synthetase"/>
    <property type="match status" value="1"/>
</dbReference>
<evidence type="ECO:0000313" key="11">
    <source>
        <dbReference type="Proteomes" id="UP000316882"/>
    </source>
</evidence>
<evidence type="ECO:0000256" key="4">
    <source>
        <dbReference type="ARBA" id="ARBA00022553"/>
    </source>
</evidence>
<dbReference type="PANTHER" id="PTHR45527">
    <property type="entry name" value="NONRIBOSOMAL PEPTIDE SYNTHETASE"/>
    <property type="match status" value="1"/>
</dbReference>
<name>A0A4Y3PPU6_BREPA</name>
<dbReference type="InterPro" id="IPR010071">
    <property type="entry name" value="AA_adenyl_dom"/>
</dbReference>
<gene>
    <name evidence="10" type="ORF">BPA01_49640</name>
</gene>
<dbReference type="Proteomes" id="UP000316882">
    <property type="component" value="Unassembled WGS sequence"/>
</dbReference>
<keyword evidence="11" id="KW-1185">Reference proteome</keyword>
<comment type="caution">
    <text evidence="10">The sequence shown here is derived from an EMBL/GenBank/DDBJ whole genome shotgun (WGS) entry which is preliminary data.</text>
</comment>
<keyword evidence="3" id="KW-0596">Phosphopantetheine</keyword>
<dbReference type="GO" id="GO:0044550">
    <property type="term" value="P:secondary metabolite biosynthetic process"/>
    <property type="evidence" value="ECO:0007669"/>
    <property type="project" value="TreeGrafter"/>
</dbReference>
<dbReference type="GO" id="GO:0005737">
    <property type="term" value="C:cytoplasm"/>
    <property type="evidence" value="ECO:0007669"/>
    <property type="project" value="TreeGrafter"/>
</dbReference>
<dbReference type="InterPro" id="IPR009081">
    <property type="entry name" value="PP-bd_ACP"/>
</dbReference>
<dbReference type="PANTHER" id="PTHR45527:SF1">
    <property type="entry name" value="FATTY ACID SYNTHASE"/>
    <property type="match status" value="1"/>
</dbReference>
<dbReference type="InterPro" id="IPR023213">
    <property type="entry name" value="CAT-like_dom_sf"/>
</dbReference>
<dbReference type="NCBIfam" id="TIGR01720">
    <property type="entry name" value="NRPS-para261"/>
    <property type="match status" value="1"/>
</dbReference>
<comment type="cofactor">
    <cofactor evidence="1">
        <name>pantetheine 4'-phosphate</name>
        <dbReference type="ChEBI" id="CHEBI:47942"/>
    </cofactor>
</comment>
<dbReference type="GO" id="GO:0017000">
    <property type="term" value="P:antibiotic biosynthetic process"/>
    <property type="evidence" value="ECO:0007669"/>
    <property type="project" value="UniProtKB-KW"/>
</dbReference>
<dbReference type="FunFam" id="2.30.38.10:FF:000001">
    <property type="entry name" value="Non-ribosomal peptide synthetase PvdI"/>
    <property type="match status" value="1"/>
</dbReference>
<dbReference type="Gene3D" id="1.10.1200.10">
    <property type="entry name" value="ACP-like"/>
    <property type="match status" value="1"/>
</dbReference>
<dbReference type="SUPFAM" id="SSF47336">
    <property type="entry name" value="ACP-like"/>
    <property type="match status" value="1"/>
</dbReference>
<evidence type="ECO:0000256" key="8">
    <source>
        <dbReference type="ARBA" id="ARBA00023268"/>
    </source>
</evidence>
<feature type="domain" description="Carrier" evidence="9">
    <location>
        <begin position="965"/>
        <end position="1039"/>
    </location>
</feature>
<protein>
    <recommendedName>
        <fullName evidence="9">Carrier domain-containing protein</fullName>
    </recommendedName>
</protein>
<dbReference type="Gene3D" id="2.30.38.10">
    <property type="entry name" value="Luciferase, Domain 3"/>
    <property type="match status" value="1"/>
</dbReference>
<dbReference type="GO" id="GO:0031177">
    <property type="term" value="F:phosphopantetheine binding"/>
    <property type="evidence" value="ECO:0007669"/>
    <property type="project" value="TreeGrafter"/>
</dbReference>
<dbReference type="STRING" id="54914.AV540_11595"/>